<dbReference type="InterPro" id="IPR039426">
    <property type="entry name" value="TonB-dep_rcpt-like"/>
</dbReference>
<evidence type="ECO:0000256" key="12">
    <source>
        <dbReference type="ARBA" id="ARBA00023170"/>
    </source>
</evidence>
<evidence type="ECO:0000313" key="20">
    <source>
        <dbReference type="Proteomes" id="UP000249842"/>
    </source>
</evidence>
<evidence type="ECO:0000256" key="6">
    <source>
        <dbReference type="ARBA" id="ARBA00022692"/>
    </source>
</evidence>
<keyword evidence="8" id="KW-0408">Iron</keyword>
<evidence type="ECO:0000256" key="8">
    <source>
        <dbReference type="ARBA" id="ARBA00023004"/>
    </source>
</evidence>
<keyword evidence="11 14" id="KW-0472">Membrane</keyword>
<evidence type="ECO:0000256" key="7">
    <source>
        <dbReference type="ARBA" id="ARBA00022729"/>
    </source>
</evidence>
<evidence type="ECO:0000256" key="5">
    <source>
        <dbReference type="ARBA" id="ARBA00022496"/>
    </source>
</evidence>
<evidence type="ECO:0000256" key="3">
    <source>
        <dbReference type="ARBA" id="ARBA00022448"/>
    </source>
</evidence>
<evidence type="ECO:0000256" key="13">
    <source>
        <dbReference type="ARBA" id="ARBA00023237"/>
    </source>
</evidence>
<proteinExistence type="inferred from homology"/>
<evidence type="ECO:0000256" key="1">
    <source>
        <dbReference type="ARBA" id="ARBA00004571"/>
    </source>
</evidence>
<dbReference type="GO" id="GO:0015344">
    <property type="term" value="F:siderophore uptake transmembrane transporter activity"/>
    <property type="evidence" value="ECO:0007669"/>
    <property type="project" value="TreeGrafter"/>
</dbReference>
<keyword evidence="13 14" id="KW-0998">Cell outer membrane</keyword>
<dbReference type="InterPro" id="IPR000531">
    <property type="entry name" value="Beta-barrel_TonB"/>
</dbReference>
<dbReference type="RefSeq" id="WP_111457511.1">
    <property type="nucleotide sequence ID" value="NZ_QFYP01000001.1"/>
</dbReference>
<evidence type="ECO:0000256" key="15">
    <source>
        <dbReference type="RuleBase" id="RU003357"/>
    </source>
</evidence>
<evidence type="ECO:0000256" key="14">
    <source>
        <dbReference type="PROSITE-ProRule" id="PRU01360"/>
    </source>
</evidence>
<keyword evidence="7 16" id="KW-0732">Signal</keyword>
<evidence type="ECO:0000256" key="9">
    <source>
        <dbReference type="ARBA" id="ARBA00023065"/>
    </source>
</evidence>
<keyword evidence="5" id="KW-0410">Iron transport</keyword>
<gene>
    <name evidence="19" type="ORF">DJ021_10600</name>
</gene>
<keyword evidence="9" id="KW-0406">Ion transport</keyword>
<dbReference type="CDD" id="cd01347">
    <property type="entry name" value="ligand_gated_channel"/>
    <property type="match status" value="1"/>
</dbReference>
<keyword evidence="4 14" id="KW-1134">Transmembrane beta strand</keyword>
<evidence type="ECO:0000256" key="4">
    <source>
        <dbReference type="ARBA" id="ARBA00022452"/>
    </source>
</evidence>
<dbReference type="PROSITE" id="PS52016">
    <property type="entry name" value="TONB_DEPENDENT_REC_3"/>
    <property type="match status" value="1"/>
</dbReference>
<dbReference type="GO" id="GO:0009279">
    <property type="term" value="C:cell outer membrane"/>
    <property type="evidence" value="ECO:0007669"/>
    <property type="project" value="UniProtKB-SubCell"/>
</dbReference>
<evidence type="ECO:0000259" key="17">
    <source>
        <dbReference type="Pfam" id="PF00593"/>
    </source>
</evidence>
<evidence type="ECO:0000256" key="2">
    <source>
        <dbReference type="ARBA" id="ARBA00009810"/>
    </source>
</evidence>
<evidence type="ECO:0000256" key="11">
    <source>
        <dbReference type="ARBA" id="ARBA00023136"/>
    </source>
</evidence>
<dbReference type="InterPro" id="IPR012910">
    <property type="entry name" value="Plug_dom"/>
</dbReference>
<organism evidence="19 20">
    <name type="scientific">Phenylobacterium hankyongense</name>
    <dbReference type="NCBI Taxonomy" id="1813876"/>
    <lineage>
        <taxon>Bacteria</taxon>
        <taxon>Pseudomonadati</taxon>
        <taxon>Pseudomonadota</taxon>
        <taxon>Alphaproteobacteria</taxon>
        <taxon>Caulobacterales</taxon>
        <taxon>Caulobacteraceae</taxon>
        <taxon>Phenylobacterium</taxon>
    </lineage>
</organism>
<dbReference type="NCBIfam" id="TIGR01783">
    <property type="entry name" value="TonB-siderophor"/>
    <property type="match status" value="1"/>
</dbReference>
<dbReference type="InterPro" id="IPR036942">
    <property type="entry name" value="Beta-barrel_TonB_sf"/>
</dbReference>
<dbReference type="EMBL" id="QFYP01000001">
    <property type="protein sequence ID" value="RAK60218.1"/>
    <property type="molecule type" value="Genomic_DNA"/>
</dbReference>
<comment type="similarity">
    <text evidence="2 14 15">Belongs to the TonB-dependent receptor family.</text>
</comment>
<dbReference type="GO" id="GO:0038023">
    <property type="term" value="F:signaling receptor activity"/>
    <property type="evidence" value="ECO:0007669"/>
    <property type="project" value="InterPro"/>
</dbReference>
<keyword evidence="6 14" id="KW-0812">Transmembrane</keyword>
<dbReference type="InterPro" id="IPR037066">
    <property type="entry name" value="Plug_dom_sf"/>
</dbReference>
<dbReference type="OrthoDB" id="9760333at2"/>
<keyword evidence="20" id="KW-1185">Reference proteome</keyword>
<dbReference type="Pfam" id="PF00593">
    <property type="entry name" value="TonB_dep_Rec_b-barrel"/>
    <property type="match status" value="1"/>
</dbReference>
<name>A0A328B596_9CAUL</name>
<evidence type="ECO:0000256" key="16">
    <source>
        <dbReference type="SAM" id="SignalP"/>
    </source>
</evidence>
<feature type="domain" description="TonB-dependent receptor-like beta-barrel" evidence="17">
    <location>
        <begin position="248"/>
        <end position="668"/>
    </location>
</feature>
<dbReference type="Gene3D" id="2.40.170.20">
    <property type="entry name" value="TonB-dependent receptor, beta-barrel domain"/>
    <property type="match status" value="1"/>
</dbReference>
<accession>A0A328B596</accession>
<sequence length="699" mass="76968">MLTVGQRVLKRRHLLVATAGALAIAAPAMAQETRSSVVEELVVTAPNYVATTNVAATKVAIPLIETPQSISVVTRDQIDLLNLQNLQQVVRYTSGVVGENFGSDERYDWLTLRGFNPVEYIDGLQAPVGSVSNVGLDLWGAQSVEILKGPSGVLYGQTPPGGLVNITMRRPQADFSAEAQAQYGSYEDKQVAGDITGTLMNGVEGRLTGLWRDRQTQTDFVKSKRTFIAPAVTFHMAPDTDMTLLAYYQKDRVSGDGGGFLPTQGTLLPNPNVHLGSSFNAGEPTYNVFRREQYGIGYEFNHTFNSALSFHQNAKYSTSQSYSQSVYGAGIETDLRTLDRYNFVFPENIKQFAVDSRLEAHGSTGAIEHVALLGVDYRNLTNRSDFGFAFGPTLDLVNPVYGVPVTRPALFPYLRQRQQQTGIYAQDEMKLDHWRLTLSARQDWLDTRNSGVSVSDQATTYRVGVNYVFDSGLAPYASYSTSFLPVSGADFNGNPFVPSTGKQVEVGVKFEPRNLPRDVKIFTSAAVYDLTQQHVITQDPNPSHAFFSIQTGEVQVKGVELEGIARIHERLSLNGDYSYTDSEVTKSNGPDLHKQLPIVPRHKASLFADYTQQTGPLAGLGGGVGVRYQSAFYGDPANTLQSRSQVLVDALLHYNIQEWKVSLNASNLLDKNYVQHCAAVSQCFYGARRILFVTIGRKW</sequence>
<dbReference type="Proteomes" id="UP000249842">
    <property type="component" value="Unassembled WGS sequence"/>
</dbReference>
<keyword evidence="12 19" id="KW-0675">Receptor</keyword>
<comment type="caution">
    <text evidence="19">The sequence shown here is derived from an EMBL/GenBank/DDBJ whole genome shotgun (WGS) entry which is preliminary data.</text>
</comment>
<keyword evidence="3 14" id="KW-0813">Transport</keyword>
<keyword evidence="10 15" id="KW-0798">TonB box</keyword>
<evidence type="ECO:0000313" key="19">
    <source>
        <dbReference type="EMBL" id="RAK60218.1"/>
    </source>
</evidence>
<evidence type="ECO:0000259" key="18">
    <source>
        <dbReference type="Pfam" id="PF07715"/>
    </source>
</evidence>
<feature type="chain" id="PRO_5016345413" evidence="16">
    <location>
        <begin position="31"/>
        <end position="699"/>
    </location>
</feature>
<dbReference type="PANTHER" id="PTHR32552">
    <property type="entry name" value="FERRICHROME IRON RECEPTOR-RELATED"/>
    <property type="match status" value="1"/>
</dbReference>
<dbReference type="PANTHER" id="PTHR32552:SF68">
    <property type="entry name" value="FERRICHROME OUTER MEMBRANE TRANSPORTER_PHAGE RECEPTOR"/>
    <property type="match status" value="1"/>
</dbReference>
<dbReference type="Gene3D" id="2.170.130.10">
    <property type="entry name" value="TonB-dependent receptor, plug domain"/>
    <property type="match status" value="1"/>
</dbReference>
<dbReference type="SUPFAM" id="SSF56935">
    <property type="entry name" value="Porins"/>
    <property type="match status" value="1"/>
</dbReference>
<feature type="domain" description="TonB-dependent receptor plug" evidence="18">
    <location>
        <begin position="63"/>
        <end position="162"/>
    </location>
</feature>
<feature type="signal peptide" evidence="16">
    <location>
        <begin position="1"/>
        <end position="30"/>
    </location>
</feature>
<reference evidence="20" key="1">
    <citation type="submission" date="2018-05" db="EMBL/GenBank/DDBJ databases">
        <authorList>
            <person name="Li X."/>
        </authorList>
    </citation>
    <scope>NUCLEOTIDE SEQUENCE [LARGE SCALE GENOMIC DNA]</scope>
    <source>
        <strain evidence="20">HKS-05</strain>
    </source>
</reference>
<comment type="subcellular location">
    <subcellularLocation>
        <location evidence="1 14">Cell outer membrane</location>
        <topology evidence="1 14">Multi-pass membrane protein</topology>
    </subcellularLocation>
</comment>
<dbReference type="Pfam" id="PF07715">
    <property type="entry name" value="Plug"/>
    <property type="match status" value="1"/>
</dbReference>
<dbReference type="InterPro" id="IPR010105">
    <property type="entry name" value="TonB_sidphr_rcpt"/>
</dbReference>
<evidence type="ECO:0000256" key="10">
    <source>
        <dbReference type="ARBA" id="ARBA00023077"/>
    </source>
</evidence>
<dbReference type="AlphaFoldDB" id="A0A328B596"/>
<protein>
    <submittedName>
        <fullName evidence="19">TonB-dependent siderophore receptor</fullName>
    </submittedName>
</protein>
<dbReference type="GO" id="GO:0015891">
    <property type="term" value="P:siderophore transport"/>
    <property type="evidence" value="ECO:0007669"/>
    <property type="project" value="InterPro"/>
</dbReference>